<keyword evidence="3 7" id="KW-0032">Aminotransferase</keyword>
<feature type="modified residue" description="N6-(pyridoxal phosphate)lysine" evidence="6">
    <location>
        <position position="219"/>
    </location>
</feature>
<gene>
    <name evidence="7" type="ORF">A0O28_0034690</name>
</gene>
<dbReference type="OrthoDB" id="1732691at2759"/>
<protein>
    <submittedName>
        <fullName evidence="7">Branched-chain-amino-acid aminotransferase</fullName>
    </submittedName>
</protein>
<dbReference type="InterPro" id="IPR043131">
    <property type="entry name" value="BCAT-like_N"/>
</dbReference>
<evidence type="ECO:0000256" key="6">
    <source>
        <dbReference type="PIRSR" id="PIRSR006468-1"/>
    </source>
</evidence>
<sequence>MAVDSSSPAPLDASRLEINAVPNPNPAPDIDDPDVINVKTFTDRMITASWTEERGWSNPQVVPYGPISLMPSASALQYATQCFEGMKVFRGYDGRLRLFRPLYNCERMLKSATRISLPAFDPRELLKLIHKLCELEAPKWLPKDKPGSALYLRPTMIGSDSSLGFKVPEEAQLYIFMVYWPGPKLVTMNGGAALQEGTRLLASSVSAVRAWPGGTGSAKVGGNYGPALAEHGLAKKQGYDQVLWLFGSDRQITEAGATNIFVIWKTTSGALQMVTPPLDKDGLILAGNTRRSIIELAQDMFSVETASKALQCEVLERKITMNEVEEASSNGRLMSVFVVGTAFWIQEVSEIGFNGKSIKVDIGATSHVPLLRERMTEIMFGKRESDWVDIVQES</sequence>
<reference evidence="7 8" key="1">
    <citation type="submission" date="2016-04" db="EMBL/GenBank/DDBJ databases">
        <title>Multiple horizontal gene transfer events from other fungi enriched the ability of the initially mycotrophic fungus Trichoderma (Ascomycota) to feed on dead plant biomass.</title>
        <authorList>
            <person name="Atanasova L."/>
            <person name="Chenthamara K."/>
            <person name="Zhang J."/>
            <person name="Grujic M."/>
            <person name="Henrissat B."/>
            <person name="Kuo A."/>
            <person name="Aertz A."/>
            <person name="Salamov A."/>
            <person name="Lipzen A."/>
            <person name="Labutti K."/>
            <person name="Barry K."/>
            <person name="Miao Y."/>
            <person name="Rahimi M.J."/>
            <person name="Shen Q."/>
            <person name="Grigoriev I.V."/>
            <person name="Kubicek C.P."/>
            <person name="Druzhinina I.S."/>
        </authorList>
    </citation>
    <scope>NUCLEOTIDE SEQUENCE [LARGE SCALE GENOMIC DNA]</scope>
    <source>
        <strain evidence="7 8">NJAU 4742</strain>
    </source>
</reference>
<organism evidence="7 8">
    <name type="scientific">Trichoderma guizhouense</name>
    <dbReference type="NCBI Taxonomy" id="1491466"/>
    <lineage>
        <taxon>Eukaryota</taxon>
        <taxon>Fungi</taxon>
        <taxon>Dikarya</taxon>
        <taxon>Ascomycota</taxon>
        <taxon>Pezizomycotina</taxon>
        <taxon>Sordariomycetes</taxon>
        <taxon>Hypocreomycetidae</taxon>
        <taxon>Hypocreales</taxon>
        <taxon>Hypocreaceae</taxon>
        <taxon>Trichoderma</taxon>
    </lineage>
</organism>
<evidence type="ECO:0000256" key="4">
    <source>
        <dbReference type="ARBA" id="ARBA00022679"/>
    </source>
</evidence>
<comment type="caution">
    <text evidence="7">The sequence shown here is derived from an EMBL/GenBank/DDBJ whole genome shotgun (WGS) entry which is preliminary data.</text>
</comment>
<keyword evidence="5" id="KW-0663">Pyridoxal phosphate</keyword>
<dbReference type="GO" id="GO:0009098">
    <property type="term" value="P:L-leucine biosynthetic process"/>
    <property type="evidence" value="ECO:0007669"/>
    <property type="project" value="TreeGrafter"/>
</dbReference>
<dbReference type="PANTHER" id="PTHR11825:SF69">
    <property type="entry name" value="BRANCHED-CHAIN-AMINO-ACID AMINOTRANSFERASE"/>
    <property type="match status" value="1"/>
</dbReference>
<dbReference type="GO" id="GO:0004084">
    <property type="term" value="F:branched-chain-amino-acid transaminase activity"/>
    <property type="evidence" value="ECO:0007669"/>
    <property type="project" value="InterPro"/>
</dbReference>
<evidence type="ECO:0000256" key="5">
    <source>
        <dbReference type="ARBA" id="ARBA00022898"/>
    </source>
</evidence>
<evidence type="ECO:0000256" key="2">
    <source>
        <dbReference type="ARBA" id="ARBA00009320"/>
    </source>
</evidence>
<dbReference type="EMBL" id="LVVK01000013">
    <property type="protein sequence ID" value="OPB42352.1"/>
    <property type="molecule type" value="Genomic_DNA"/>
</dbReference>
<dbReference type="AlphaFoldDB" id="A0A1T3CMP8"/>
<dbReference type="Gene3D" id="3.30.470.10">
    <property type="match status" value="1"/>
</dbReference>
<evidence type="ECO:0000313" key="7">
    <source>
        <dbReference type="EMBL" id="OPB42352.1"/>
    </source>
</evidence>
<dbReference type="Pfam" id="PF01063">
    <property type="entry name" value="Aminotran_4"/>
    <property type="match status" value="1"/>
</dbReference>
<proteinExistence type="inferred from homology"/>
<dbReference type="FunFam" id="3.30.470.10:FF:000012">
    <property type="entry name" value="Branched-chain-amino-acid aminotransferase"/>
    <property type="match status" value="1"/>
</dbReference>
<comment type="cofactor">
    <cofactor evidence="1">
        <name>pyridoxal 5'-phosphate</name>
        <dbReference type="ChEBI" id="CHEBI:597326"/>
    </cofactor>
</comment>
<dbReference type="GO" id="GO:0009099">
    <property type="term" value="P:L-valine biosynthetic process"/>
    <property type="evidence" value="ECO:0007669"/>
    <property type="project" value="TreeGrafter"/>
</dbReference>
<dbReference type="InterPro" id="IPR036038">
    <property type="entry name" value="Aminotransferase-like"/>
</dbReference>
<comment type="similarity">
    <text evidence="2">Belongs to the class-IV pyridoxal-phosphate-dependent aminotransferase family.</text>
</comment>
<name>A0A1T3CMP8_9HYPO</name>
<dbReference type="InterPro" id="IPR043132">
    <property type="entry name" value="BCAT-like_C"/>
</dbReference>
<evidence type="ECO:0000256" key="3">
    <source>
        <dbReference type="ARBA" id="ARBA00022576"/>
    </source>
</evidence>
<keyword evidence="8" id="KW-1185">Reference proteome</keyword>
<keyword evidence="4 7" id="KW-0808">Transferase</keyword>
<dbReference type="Gene3D" id="3.20.10.10">
    <property type="entry name" value="D-amino Acid Aminotransferase, subunit A, domain 2"/>
    <property type="match status" value="1"/>
</dbReference>
<accession>A0A1T3CMP8</accession>
<evidence type="ECO:0000256" key="1">
    <source>
        <dbReference type="ARBA" id="ARBA00001933"/>
    </source>
</evidence>
<dbReference type="PIRSF" id="PIRSF006468">
    <property type="entry name" value="BCAT1"/>
    <property type="match status" value="1"/>
</dbReference>
<dbReference type="InterPro" id="IPR005786">
    <property type="entry name" value="B_amino_transII"/>
</dbReference>
<dbReference type="GO" id="GO:0005739">
    <property type="term" value="C:mitochondrion"/>
    <property type="evidence" value="ECO:0007669"/>
    <property type="project" value="TreeGrafter"/>
</dbReference>
<evidence type="ECO:0000313" key="8">
    <source>
        <dbReference type="Proteomes" id="UP000191004"/>
    </source>
</evidence>
<dbReference type="SUPFAM" id="SSF56752">
    <property type="entry name" value="D-aminoacid aminotransferase-like PLP-dependent enzymes"/>
    <property type="match status" value="1"/>
</dbReference>
<dbReference type="PANTHER" id="PTHR11825">
    <property type="entry name" value="SUBGROUP IIII AMINOTRANSFERASE"/>
    <property type="match status" value="1"/>
</dbReference>
<dbReference type="InterPro" id="IPR001544">
    <property type="entry name" value="Aminotrans_IV"/>
</dbReference>
<dbReference type="Proteomes" id="UP000191004">
    <property type="component" value="Unassembled WGS sequence"/>
</dbReference>